<dbReference type="InterPro" id="IPR019920">
    <property type="entry name" value="F420-binding_dom_put"/>
</dbReference>
<dbReference type="SUPFAM" id="SSF50475">
    <property type="entry name" value="FMN-binding split barrel"/>
    <property type="match status" value="1"/>
</dbReference>
<dbReference type="OrthoDB" id="4551790at2"/>
<proteinExistence type="predicted"/>
<gene>
    <name evidence="3" type="ORF">FOY51_18805</name>
</gene>
<dbReference type="Pfam" id="PF01243">
    <property type="entry name" value="PNPOx_N"/>
    <property type="match status" value="1"/>
</dbReference>
<evidence type="ECO:0000313" key="3">
    <source>
        <dbReference type="EMBL" id="KAA0021302.1"/>
    </source>
</evidence>
<dbReference type="InterPro" id="IPR052019">
    <property type="entry name" value="F420H2_bilvrd_red/Heme_oxyg"/>
</dbReference>
<evidence type="ECO:0000256" key="1">
    <source>
        <dbReference type="ARBA" id="ARBA00023002"/>
    </source>
</evidence>
<dbReference type="GO" id="GO:0005829">
    <property type="term" value="C:cytosol"/>
    <property type="evidence" value="ECO:0007669"/>
    <property type="project" value="TreeGrafter"/>
</dbReference>
<name>A0A5A7S828_9NOCA</name>
<dbReference type="AlphaFoldDB" id="A0A5A7S828"/>
<reference evidence="3 4" key="1">
    <citation type="submission" date="2019-07" db="EMBL/GenBank/DDBJ databases">
        <title>Rhodococcus cavernicolus sp. nov., isolated from a cave.</title>
        <authorList>
            <person name="Lee S.D."/>
        </authorList>
    </citation>
    <scope>NUCLEOTIDE SEQUENCE [LARGE SCALE GENOMIC DNA]</scope>
    <source>
        <strain evidence="3 4">C1-24</strain>
    </source>
</reference>
<dbReference type="Proteomes" id="UP000322244">
    <property type="component" value="Unassembled WGS sequence"/>
</dbReference>
<dbReference type="GO" id="GO:0016627">
    <property type="term" value="F:oxidoreductase activity, acting on the CH-CH group of donors"/>
    <property type="evidence" value="ECO:0007669"/>
    <property type="project" value="TreeGrafter"/>
</dbReference>
<dbReference type="GO" id="GO:0070967">
    <property type="term" value="F:coenzyme F420 binding"/>
    <property type="evidence" value="ECO:0007669"/>
    <property type="project" value="TreeGrafter"/>
</dbReference>
<evidence type="ECO:0000313" key="4">
    <source>
        <dbReference type="Proteomes" id="UP000322244"/>
    </source>
</evidence>
<dbReference type="Gene3D" id="2.30.110.10">
    <property type="entry name" value="Electron Transport, Fmn-binding Protein, Chain A"/>
    <property type="match status" value="1"/>
</dbReference>
<organism evidence="3 4">
    <name type="scientific">Antrihabitans cavernicola</name>
    <dbReference type="NCBI Taxonomy" id="2495913"/>
    <lineage>
        <taxon>Bacteria</taxon>
        <taxon>Bacillati</taxon>
        <taxon>Actinomycetota</taxon>
        <taxon>Actinomycetes</taxon>
        <taxon>Mycobacteriales</taxon>
        <taxon>Nocardiaceae</taxon>
        <taxon>Antrihabitans</taxon>
    </lineage>
</organism>
<keyword evidence="4" id="KW-1185">Reference proteome</keyword>
<comment type="caution">
    <text evidence="3">The sequence shown here is derived from an EMBL/GenBank/DDBJ whole genome shotgun (WGS) entry which is preliminary data.</text>
</comment>
<dbReference type="RefSeq" id="WP_149431806.1">
    <property type="nucleotide sequence ID" value="NZ_VLNY01000010.1"/>
</dbReference>
<sequence>MPTTPDRLTDLALEFVRERHLATLTTLRRDGTPHVVAVGFTWDAENGKARVITSGGTQKALNAERGGYAAVSQVDGARWITFEGPATVRTEPAAVADAEQRYAVRYRQPRVNPKRVVIEIDVTKVLASSRL</sequence>
<dbReference type="PANTHER" id="PTHR35176:SF1">
    <property type="entry name" value="F420H(2)-DEPENDENT BILIVERDIN REDUCTASE"/>
    <property type="match status" value="1"/>
</dbReference>
<evidence type="ECO:0000259" key="2">
    <source>
        <dbReference type="Pfam" id="PF01243"/>
    </source>
</evidence>
<dbReference type="PANTHER" id="PTHR35176">
    <property type="entry name" value="HEME OXYGENASE HI_0854-RELATED"/>
    <property type="match status" value="1"/>
</dbReference>
<dbReference type="InterPro" id="IPR012349">
    <property type="entry name" value="Split_barrel_FMN-bd"/>
</dbReference>
<dbReference type="NCBIfam" id="TIGR03618">
    <property type="entry name" value="Rv1155_F420"/>
    <property type="match status" value="1"/>
</dbReference>
<feature type="domain" description="Pyridoxamine 5'-phosphate oxidase N-terminal" evidence="2">
    <location>
        <begin position="9"/>
        <end position="126"/>
    </location>
</feature>
<accession>A0A5A7S828</accession>
<dbReference type="EMBL" id="VLNY01000010">
    <property type="protein sequence ID" value="KAA0021302.1"/>
    <property type="molecule type" value="Genomic_DNA"/>
</dbReference>
<protein>
    <submittedName>
        <fullName evidence="3">PPOX class F420-dependent oxidoreductase</fullName>
    </submittedName>
</protein>
<dbReference type="InterPro" id="IPR011576">
    <property type="entry name" value="Pyridox_Oxase_N"/>
</dbReference>
<keyword evidence="1" id="KW-0560">Oxidoreductase</keyword>